<dbReference type="InterPro" id="IPR023299">
    <property type="entry name" value="ATPase_P-typ_cyto_dom_N"/>
</dbReference>
<evidence type="ECO:0000256" key="7">
    <source>
        <dbReference type="ARBA" id="ARBA00022967"/>
    </source>
</evidence>
<gene>
    <name evidence="12" type="primary">copA</name>
    <name evidence="12" type="ORF">SCMU_22210</name>
</gene>
<dbReference type="InterPro" id="IPR018303">
    <property type="entry name" value="ATPase_P-typ_P_site"/>
</dbReference>
<evidence type="ECO:0000259" key="11">
    <source>
        <dbReference type="PROSITE" id="PS50846"/>
    </source>
</evidence>
<dbReference type="PANTHER" id="PTHR43520:SF8">
    <property type="entry name" value="P-TYPE CU(+) TRANSPORTER"/>
    <property type="match status" value="1"/>
</dbReference>
<feature type="transmembrane region" description="Helical" evidence="10">
    <location>
        <begin position="129"/>
        <end position="149"/>
    </location>
</feature>
<dbReference type="InterPro" id="IPR036412">
    <property type="entry name" value="HAD-like_sf"/>
</dbReference>
<feature type="domain" description="HMA" evidence="11">
    <location>
        <begin position="15"/>
        <end position="79"/>
    </location>
</feature>
<dbReference type="PROSITE" id="PS00154">
    <property type="entry name" value="ATPASE_E1_E2"/>
    <property type="match status" value="1"/>
</dbReference>
<dbReference type="RefSeq" id="WP_229229211.1">
    <property type="nucleotide sequence ID" value="NZ_AP024525.1"/>
</dbReference>
<reference evidence="12 13" key="1">
    <citation type="journal article" date="2021" name="J. Biosci. Bioeng.">
        <title>Identification and characterization of a chc gene cluster responsible for the aromatization pathway of cyclohexanecarboxylate degradation in Sinomonas cyclohexanicum ATCC 51369.</title>
        <authorList>
            <person name="Yamamoto T."/>
            <person name="Hasegawa Y."/>
            <person name="Lau P.C.K."/>
            <person name="Iwaki H."/>
        </authorList>
    </citation>
    <scope>NUCLEOTIDE SEQUENCE [LARGE SCALE GENOMIC DNA]</scope>
    <source>
        <strain evidence="12 13">ATCC 51369</strain>
    </source>
</reference>
<keyword evidence="7" id="KW-1278">Translocase</keyword>
<evidence type="ECO:0000256" key="6">
    <source>
        <dbReference type="ARBA" id="ARBA00022840"/>
    </source>
</evidence>
<dbReference type="PRINTS" id="PR00119">
    <property type="entry name" value="CATATPASE"/>
</dbReference>
<dbReference type="PROSITE" id="PS50846">
    <property type="entry name" value="HMA_2"/>
    <property type="match status" value="1"/>
</dbReference>
<keyword evidence="13" id="KW-1185">Reference proteome</keyword>
<comment type="subcellular location">
    <subcellularLocation>
        <location evidence="1">Cell membrane</location>
        <topology evidence="1">Multi-pass membrane protein</topology>
    </subcellularLocation>
</comment>
<evidence type="ECO:0000256" key="5">
    <source>
        <dbReference type="ARBA" id="ARBA00022741"/>
    </source>
</evidence>
<dbReference type="NCBIfam" id="TIGR01494">
    <property type="entry name" value="ATPase_P-type"/>
    <property type="match status" value="1"/>
</dbReference>
<evidence type="ECO:0000256" key="1">
    <source>
        <dbReference type="ARBA" id="ARBA00004651"/>
    </source>
</evidence>
<dbReference type="InterPro" id="IPR044492">
    <property type="entry name" value="P_typ_ATPase_HD_dom"/>
</dbReference>
<dbReference type="InterPro" id="IPR027256">
    <property type="entry name" value="P-typ_ATPase_IB"/>
</dbReference>
<dbReference type="Proteomes" id="UP001319861">
    <property type="component" value="Chromosome"/>
</dbReference>
<keyword evidence="4 10" id="KW-0479">Metal-binding</keyword>
<dbReference type="Gene3D" id="2.70.150.10">
    <property type="entry name" value="Calcium-transporting ATPase, cytoplasmic transduction domain A"/>
    <property type="match status" value="1"/>
</dbReference>
<organism evidence="12 13">
    <name type="scientific">Sinomonas cyclohexanicum</name>
    <name type="common">Corynebacterium cyclohexanicum</name>
    <dbReference type="NCBI Taxonomy" id="322009"/>
    <lineage>
        <taxon>Bacteria</taxon>
        <taxon>Bacillati</taxon>
        <taxon>Actinomycetota</taxon>
        <taxon>Actinomycetes</taxon>
        <taxon>Micrococcales</taxon>
        <taxon>Micrococcaceae</taxon>
        <taxon>Sinomonas</taxon>
    </lineage>
</organism>
<evidence type="ECO:0000256" key="10">
    <source>
        <dbReference type="RuleBase" id="RU362081"/>
    </source>
</evidence>
<dbReference type="SFLD" id="SFLDF00027">
    <property type="entry name" value="p-type_atpase"/>
    <property type="match status" value="1"/>
</dbReference>
<dbReference type="SFLD" id="SFLDS00003">
    <property type="entry name" value="Haloacid_Dehalogenase"/>
    <property type="match status" value="1"/>
</dbReference>
<dbReference type="PROSITE" id="PS01229">
    <property type="entry name" value="COF_2"/>
    <property type="match status" value="1"/>
</dbReference>
<dbReference type="Gene3D" id="3.30.70.100">
    <property type="match status" value="1"/>
</dbReference>
<dbReference type="InterPro" id="IPR059000">
    <property type="entry name" value="ATPase_P-type_domA"/>
</dbReference>
<name>A0ABN6FHN4_SINCY</name>
<dbReference type="CDD" id="cd02094">
    <property type="entry name" value="P-type_ATPase_Cu-like"/>
    <property type="match status" value="1"/>
</dbReference>
<dbReference type="InterPro" id="IPR008250">
    <property type="entry name" value="ATPase_P-typ_transduc_dom_A_sf"/>
</dbReference>
<dbReference type="InterPro" id="IPR000579">
    <property type="entry name" value="Cation-trans_P-type_ATPase_A/B"/>
</dbReference>
<feature type="transmembrane region" description="Helical" evidence="10">
    <location>
        <begin position="104"/>
        <end position="123"/>
    </location>
</feature>
<evidence type="ECO:0000256" key="2">
    <source>
        <dbReference type="ARBA" id="ARBA00006024"/>
    </source>
</evidence>
<dbReference type="CDD" id="cd00371">
    <property type="entry name" value="HMA"/>
    <property type="match status" value="1"/>
</dbReference>
<dbReference type="SUPFAM" id="SSF81665">
    <property type="entry name" value="Calcium ATPase, transmembrane domain M"/>
    <property type="match status" value="1"/>
</dbReference>
<comment type="similarity">
    <text evidence="2 10">Belongs to the cation transport ATPase (P-type) (TC 3.A.3) family. Type IB subfamily.</text>
</comment>
<evidence type="ECO:0000256" key="8">
    <source>
        <dbReference type="ARBA" id="ARBA00022989"/>
    </source>
</evidence>
<feature type="transmembrane region" description="Helical" evidence="10">
    <location>
        <begin position="394"/>
        <end position="418"/>
    </location>
</feature>
<dbReference type="Pfam" id="PF00702">
    <property type="entry name" value="Hydrolase"/>
    <property type="match status" value="1"/>
</dbReference>
<dbReference type="Gene3D" id="3.40.50.1000">
    <property type="entry name" value="HAD superfamily/HAD-like"/>
    <property type="match status" value="1"/>
</dbReference>
<feature type="transmembrane region" description="Helical" evidence="10">
    <location>
        <begin position="169"/>
        <end position="187"/>
    </location>
</feature>
<dbReference type="Pfam" id="PF00403">
    <property type="entry name" value="HMA"/>
    <property type="match status" value="1"/>
</dbReference>
<evidence type="ECO:0000256" key="3">
    <source>
        <dbReference type="ARBA" id="ARBA00022692"/>
    </source>
</evidence>
<keyword evidence="3 10" id="KW-0812">Transmembrane</keyword>
<dbReference type="NCBIfam" id="TIGR01525">
    <property type="entry name" value="ATPase-IB_hvy"/>
    <property type="match status" value="1"/>
</dbReference>
<dbReference type="PROSITE" id="PS01047">
    <property type="entry name" value="HMA_1"/>
    <property type="match status" value="1"/>
</dbReference>
<keyword evidence="8 10" id="KW-1133">Transmembrane helix</keyword>
<dbReference type="Gene3D" id="3.40.1110.10">
    <property type="entry name" value="Calcium-transporting ATPase, cytoplasmic domain N"/>
    <property type="match status" value="1"/>
</dbReference>
<dbReference type="SUPFAM" id="SSF55008">
    <property type="entry name" value="HMA, heavy metal-associated domain"/>
    <property type="match status" value="1"/>
</dbReference>
<dbReference type="InterPro" id="IPR006121">
    <property type="entry name" value="HMA_dom"/>
</dbReference>
<evidence type="ECO:0000313" key="13">
    <source>
        <dbReference type="Proteomes" id="UP001319861"/>
    </source>
</evidence>
<evidence type="ECO:0000256" key="9">
    <source>
        <dbReference type="ARBA" id="ARBA00023136"/>
    </source>
</evidence>
<dbReference type="Pfam" id="PF00122">
    <property type="entry name" value="E1-E2_ATPase"/>
    <property type="match status" value="1"/>
</dbReference>
<dbReference type="InterPro" id="IPR023298">
    <property type="entry name" value="ATPase_P-typ_TM_dom_sf"/>
</dbReference>
<accession>A0ABN6FHN4</accession>
<dbReference type="EMBL" id="AP024525">
    <property type="protein sequence ID" value="BCT76379.1"/>
    <property type="molecule type" value="Genomic_DNA"/>
</dbReference>
<dbReference type="InterPro" id="IPR001757">
    <property type="entry name" value="P_typ_ATPase"/>
</dbReference>
<dbReference type="NCBIfam" id="TIGR01511">
    <property type="entry name" value="ATPase-IB1_Cu"/>
    <property type="match status" value="1"/>
</dbReference>
<dbReference type="PANTHER" id="PTHR43520">
    <property type="entry name" value="ATP7, ISOFORM B"/>
    <property type="match status" value="1"/>
</dbReference>
<evidence type="ECO:0000313" key="12">
    <source>
        <dbReference type="EMBL" id="BCT76379.1"/>
    </source>
</evidence>
<dbReference type="SUPFAM" id="SSF56784">
    <property type="entry name" value="HAD-like"/>
    <property type="match status" value="1"/>
</dbReference>
<feature type="transmembrane region" description="Helical" evidence="10">
    <location>
        <begin position="207"/>
        <end position="226"/>
    </location>
</feature>
<sequence length="763" mass="78377">MTAPSPVPVTYPAAEPLELNISGMTCTACAGRIERKLNKLDGVHAVVNFATERAVVHGIGHAGAPEVIRAVEKAGYGAALREADDDVWSARAAEARIGSLRRRLAVATVLTIPLCDLTILLALVPGWRFPAWEIVCVLLALPIVAWAAWPFHRATLRGLARGSLSMDTLVSLGSLASFGWAVVTLIIGSSGPGYWLGFGVTPEGADAIYLDVAAGMITFQLGGRYFEARSRRRAGDVLNALASLAVRDVRVLRDGLERIVPVGELRVGETFVVLPGERLAADGTVTDGASGIDTGPMTGESVPAEASPGSEVVGGAVNLTGRLEIRADAVGPKTRLAQMAALAEEAQRRKARMQTLADRISQYFIPAVIALAVVVMAAWLLGGAAPRDAFGTGVAVLIIACPCALGLATPTALMVGVGRGGQLGILIKGQDALEASGTIDTVVFDKTGTLTTGAMRVTAVEPLDGGGAADLLRWAGAVEAASEHAIAQAVADAARARVGTLPPAVRFTALPGLGARAEVDGAAVTVGSPRLFAQEGLAVPVAAAAAVARFHAQGATAVLIAVDGAARGVIALADDAKPSAAPTVERLRSLGLRSILLTGDAEAPARAIAAATGIEDVVSGVLPAEKAEAIARLQSEGHRVAMVGDGINDAAALATAELGLALVRGTDIAMKSADIILVREDLGTVVDAILLSRRTLRTIRLNLVWAFGYNIAAIPIAALGLLNPLIAAAAMALSSVLVVSNSLRLRSFEPQSGHPGSDRSEAR</sequence>
<feature type="transmembrane region" description="Helical" evidence="10">
    <location>
        <begin position="701"/>
        <end position="719"/>
    </location>
</feature>
<keyword evidence="10" id="KW-1003">Cell membrane</keyword>
<keyword evidence="6 10" id="KW-0067">ATP-binding</keyword>
<keyword evidence="9 10" id="KW-0472">Membrane</keyword>
<dbReference type="InterPro" id="IPR036163">
    <property type="entry name" value="HMA_dom_sf"/>
</dbReference>
<proteinExistence type="inferred from homology"/>
<dbReference type="PRINTS" id="PR00940">
    <property type="entry name" value="CATPATPASEA"/>
</dbReference>
<protein>
    <submittedName>
        <fullName evidence="12">Carbonate dehydratase</fullName>
    </submittedName>
</protein>
<feature type="transmembrane region" description="Helical" evidence="10">
    <location>
        <begin position="363"/>
        <end position="382"/>
    </location>
</feature>
<dbReference type="SUPFAM" id="SSF81653">
    <property type="entry name" value="Calcium ATPase, transduction domain A"/>
    <property type="match status" value="1"/>
</dbReference>
<dbReference type="SFLD" id="SFLDG00002">
    <property type="entry name" value="C1.7:_P-type_atpase_like"/>
    <property type="match status" value="1"/>
</dbReference>
<evidence type="ECO:0000256" key="4">
    <source>
        <dbReference type="ARBA" id="ARBA00022723"/>
    </source>
</evidence>
<dbReference type="InterPro" id="IPR023214">
    <property type="entry name" value="HAD_sf"/>
</dbReference>
<keyword evidence="5 10" id="KW-0547">Nucleotide-binding</keyword>
<dbReference type="InterPro" id="IPR017969">
    <property type="entry name" value="Heavy-metal-associated_CS"/>
</dbReference>